<accession>A0A518DAY2</accession>
<feature type="signal peptide" evidence="1">
    <location>
        <begin position="1"/>
        <end position="24"/>
    </location>
</feature>
<organism evidence="2 3">
    <name type="scientific">Pirellulimonas nuda</name>
    <dbReference type="NCBI Taxonomy" id="2528009"/>
    <lineage>
        <taxon>Bacteria</taxon>
        <taxon>Pseudomonadati</taxon>
        <taxon>Planctomycetota</taxon>
        <taxon>Planctomycetia</taxon>
        <taxon>Pirellulales</taxon>
        <taxon>Lacipirellulaceae</taxon>
        <taxon>Pirellulimonas</taxon>
    </lineage>
</organism>
<reference evidence="2 3" key="1">
    <citation type="submission" date="2019-02" db="EMBL/GenBank/DDBJ databases">
        <title>Deep-cultivation of Planctomycetes and their phenomic and genomic characterization uncovers novel biology.</title>
        <authorList>
            <person name="Wiegand S."/>
            <person name="Jogler M."/>
            <person name="Boedeker C."/>
            <person name="Pinto D."/>
            <person name="Vollmers J."/>
            <person name="Rivas-Marin E."/>
            <person name="Kohn T."/>
            <person name="Peeters S.H."/>
            <person name="Heuer A."/>
            <person name="Rast P."/>
            <person name="Oberbeckmann S."/>
            <person name="Bunk B."/>
            <person name="Jeske O."/>
            <person name="Meyerdierks A."/>
            <person name="Storesund J.E."/>
            <person name="Kallscheuer N."/>
            <person name="Luecker S."/>
            <person name="Lage O.M."/>
            <person name="Pohl T."/>
            <person name="Merkel B.J."/>
            <person name="Hornburger P."/>
            <person name="Mueller R.-W."/>
            <person name="Bruemmer F."/>
            <person name="Labrenz M."/>
            <person name="Spormann A.M."/>
            <person name="Op den Camp H."/>
            <person name="Overmann J."/>
            <person name="Amann R."/>
            <person name="Jetten M.S.M."/>
            <person name="Mascher T."/>
            <person name="Medema M.H."/>
            <person name="Devos D.P."/>
            <person name="Kaster A.-K."/>
            <person name="Ovreas L."/>
            <person name="Rohde M."/>
            <person name="Galperin M.Y."/>
            <person name="Jogler C."/>
        </authorList>
    </citation>
    <scope>NUCLEOTIDE SEQUENCE [LARGE SCALE GENOMIC DNA]</scope>
    <source>
        <strain evidence="2 3">Pla175</strain>
    </source>
</reference>
<keyword evidence="1" id="KW-0732">Signal</keyword>
<feature type="chain" id="PRO_5022187092" evidence="1">
    <location>
        <begin position="25"/>
        <end position="423"/>
    </location>
</feature>
<dbReference type="AlphaFoldDB" id="A0A518DAY2"/>
<sequence precursor="true">MLHFLRGCSILACAMLLAGEPANGQNVLYIGDQVNGLPVDQSDPNTAIIGNYHGLLTDTLGLTVTYDTQAAQLTVAAVEAWAGAYDLVIFGNRPDGSGPFNNAALRTAVDATTVPILSHHTFAVRADRFRWFEQTHANALLMATTVRTEASESRLRADIDQDVRDALFQGITLDNDGTDDYFDFLGSVPERVVLGANPAGDFNADNTVNAADYTVWRDNVGNPTGTLMNDTTDPVLTPTIGPEQYTLWSGNFGLSGFTVAAESFTGPYAQRPQDNLGPEDPENPGVFLGGTILTTTEIGSNGVNGGAPDNYITSAIWAPGDRLLPTTEDPRVNAGWRMYMSARHFGGNDALVNYTDDGMAYLTNAINLLLNPPMIVDPPIEGSSLGSTVPEPSSLAMVGSCLVLFGLVRYRRVACWRTTRTTG</sequence>
<keyword evidence="3" id="KW-1185">Reference proteome</keyword>
<name>A0A518DAY2_9BACT</name>
<evidence type="ECO:0000313" key="3">
    <source>
        <dbReference type="Proteomes" id="UP000317429"/>
    </source>
</evidence>
<proteinExistence type="predicted"/>
<evidence type="ECO:0000256" key="1">
    <source>
        <dbReference type="SAM" id="SignalP"/>
    </source>
</evidence>
<protein>
    <submittedName>
        <fullName evidence="2">Uncharacterized protein</fullName>
    </submittedName>
</protein>
<evidence type="ECO:0000313" key="2">
    <source>
        <dbReference type="EMBL" id="QDU88576.1"/>
    </source>
</evidence>
<dbReference type="EMBL" id="CP036291">
    <property type="protein sequence ID" value="QDU88576.1"/>
    <property type="molecule type" value="Genomic_DNA"/>
</dbReference>
<gene>
    <name evidence="2" type="ORF">Pla175_19540</name>
</gene>
<dbReference type="Proteomes" id="UP000317429">
    <property type="component" value="Chromosome"/>
</dbReference>
<dbReference type="KEGG" id="pnd:Pla175_19540"/>